<accession>A0ACC0V2S5</accession>
<evidence type="ECO:0000313" key="2">
    <source>
        <dbReference type="Proteomes" id="UP001163324"/>
    </source>
</evidence>
<name>A0ACC0V2S5_9HYPO</name>
<keyword evidence="2" id="KW-1185">Reference proteome</keyword>
<comment type="caution">
    <text evidence="1">The sequence shown here is derived from an EMBL/GenBank/DDBJ whole genome shotgun (WGS) entry which is preliminary data.</text>
</comment>
<sequence>MDHRGNELPDASHATETAESSTTSATMAAAPLARRRPIPRKGHHKSRAGCLVCKRRRVKCDEGRPDCGQCRRLALQCRYGEGAGGGSSTGSGAGAGQHPSSENTAAAGETMTTTATATTATAVVGRPFRAAPVSFGLDDLRFFQHFLLTAYPSLPSGDLQYDFLAHAMLGLGASHLDLLTDAGYAKAALQHRVAALGALNRRVREGGLSAADADAAFAAMLSLTYQAAYMSDGMMDFFTMIRGFSSHLIPDFETSRFKSIGMVPYLEHVRQMMAANAQNPDLDEAIARGFLRSLKGLAPLCVTETETRYVAIMQRVATLSLTDPTESYHEHVSPYVMLEKLPAEEFASLMDPDNSVSRLVLMHLLSLNFVLSRKDIEDKGAASASYVRESTAIQWIEEMLRNLPEAYRPYADWVAGFTQRITFSFRSDTEMFQPFLLHMGKVLLSSDPEEDGAASHGEVGVAEERSTMGY</sequence>
<dbReference type="EMBL" id="CM047943">
    <property type="protein sequence ID" value="KAI9900690.1"/>
    <property type="molecule type" value="Genomic_DNA"/>
</dbReference>
<reference evidence="1" key="1">
    <citation type="submission" date="2022-10" db="EMBL/GenBank/DDBJ databases">
        <title>Complete Genome of Trichothecium roseum strain YXFP-22015, a Plant Pathogen Isolated from Citrus.</title>
        <authorList>
            <person name="Wang Y."/>
            <person name="Zhu L."/>
        </authorList>
    </citation>
    <scope>NUCLEOTIDE SEQUENCE</scope>
    <source>
        <strain evidence="1">YXFP-22015</strain>
    </source>
</reference>
<evidence type="ECO:0000313" key="1">
    <source>
        <dbReference type="EMBL" id="KAI9900690.1"/>
    </source>
</evidence>
<organism evidence="1 2">
    <name type="scientific">Trichothecium roseum</name>
    <dbReference type="NCBI Taxonomy" id="47278"/>
    <lineage>
        <taxon>Eukaryota</taxon>
        <taxon>Fungi</taxon>
        <taxon>Dikarya</taxon>
        <taxon>Ascomycota</taxon>
        <taxon>Pezizomycotina</taxon>
        <taxon>Sordariomycetes</taxon>
        <taxon>Hypocreomycetidae</taxon>
        <taxon>Hypocreales</taxon>
        <taxon>Hypocreales incertae sedis</taxon>
        <taxon>Trichothecium</taxon>
    </lineage>
</organism>
<gene>
    <name evidence="1" type="ORF">N3K66_004952</name>
</gene>
<protein>
    <submittedName>
        <fullName evidence="1">Uncharacterized protein</fullName>
    </submittedName>
</protein>
<proteinExistence type="predicted"/>
<dbReference type="Proteomes" id="UP001163324">
    <property type="component" value="Chromosome 4"/>
</dbReference>